<protein>
    <recommendedName>
        <fullName evidence="11 12">Replicative DNA helicase</fullName>
        <ecNumber evidence="11 12">5.6.2.3</ecNumber>
    </recommendedName>
</protein>
<dbReference type="Gene3D" id="1.10.860.10">
    <property type="entry name" value="DNAb Helicase, Chain A"/>
    <property type="match status" value="1"/>
</dbReference>
<dbReference type="EC" id="5.6.2.3" evidence="11 12"/>
<keyword evidence="5 12" id="KW-0378">Hydrolase</keyword>
<dbReference type="GO" id="GO:0043139">
    <property type="term" value="F:5'-3' DNA helicase activity"/>
    <property type="evidence" value="ECO:0007669"/>
    <property type="project" value="UniProtKB-EC"/>
</dbReference>
<comment type="function">
    <text evidence="12">The main replicative DNA helicase, it participates in initiation and elongation during chromosome replication. Travels ahead of the DNA replisome, separating dsDNA into templates for DNA synthesis. A processive ATP-dependent 5'-3' DNA helicase it has DNA-dependent ATPase activity.</text>
</comment>
<evidence type="ECO:0000256" key="2">
    <source>
        <dbReference type="ARBA" id="ARBA00022515"/>
    </source>
</evidence>
<reference evidence="15" key="1">
    <citation type="submission" date="2016-09" db="EMBL/GenBank/DDBJ databases">
        <authorList>
            <person name="Varghese N."/>
            <person name="Submissions S."/>
        </authorList>
    </citation>
    <scope>NUCLEOTIDE SEQUENCE [LARGE SCALE GENOMIC DNA]</scope>
    <source>
        <strain evidence="15">JS23</strain>
    </source>
</reference>
<evidence type="ECO:0000256" key="7">
    <source>
        <dbReference type="ARBA" id="ARBA00022840"/>
    </source>
</evidence>
<dbReference type="EMBL" id="FNLO01000005">
    <property type="protein sequence ID" value="SDV48691.1"/>
    <property type="molecule type" value="Genomic_DNA"/>
</dbReference>
<dbReference type="InterPro" id="IPR007693">
    <property type="entry name" value="DNA_helicase_DnaB-like_N"/>
</dbReference>
<dbReference type="InterPro" id="IPR027417">
    <property type="entry name" value="P-loop_NTPase"/>
</dbReference>
<dbReference type="STRING" id="1770053.SAMN05216551_105303"/>
<evidence type="ECO:0000256" key="3">
    <source>
        <dbReference type="ARBA" id="ARBA00022705"/>
    </source>
</evidence>
<dbReference type="PROSITE" id="PS51199">
    <property type="entry name" value="SF4_HELICASE"/>
    <property type="match status" value="1"/>
</dbReference>
<dbReference type="GO" id="GO:0005524">
    <property type="term" value="F:ATP binding"/>
    <property type="evidence" value="ECO:0007669"/>
    <property type="project" value="UniProtKB-UniRule"/>
</dbReference>
<name>A0A1H2PPT2_9BURK</name>
<gene>
    <name evidence="14" type="ORF">SAMN05216551_105303</name>
</gene>
<dbReference type="CDD" id="cd00984">
    <property type="entry name" value="DnaB_C"/>
    <property type="match status" value="1"/>
</dbReference>
<dbReference type="GO" id="GO:0016887">
    <property type="term" value="F:ATP hydrolysis activity"/>
    <property type="evidence" value="ECO:0007669"/>
    <property type="project" value="RHEA"/>
</dbReference>
<dbReference type="OrthoDB" id="9773982at2"/>
<evidence type="ECO:0000256" key="6">
    <source>
        <dbReference type="ARBA" id="ARBA00022806"/>
    </source>
</evidence>
<dbReference type="SUPFAM" id="SSF52540">
    <property type="entry name" value="P-loop containing nucleoside triphosphate hydrolases"/>
    <property type="match status" value="1"/>
</dbReference>
<accession>A0A1H2PPT2</accession>
<evidence type="ECO:0000313" key="14">
    <source>
        <dbReference type="EMBL" id="SDV48691.1"/>
    </source>
</evidence>
<keyword evidence="7 12" id="KW-0067">ATP-binding</keyword>
<comment type="catalytic activity">
    <reaction evidence="10 12">
        <text>ATP + H2O = ADP + phosphate + H(+)</text>
        <dbReference type="Rhea" id="RHEA:13065"/>
        <dbReference type="ChEBI" id="CHEBI:15377"/>
        <dbReference type="ChEBI" id="CHEBI:15378"/>
        <dbReference type="ChEBI" id="CHEBI:30616"/>
        <dbReference type="ChEBI" id="CHEBI:43474"/>
        <dbReference type="ChEBI" id="CHEBI:456216"/>
        <dbReference type="EC" id="5.6.2.3"/>
    </reaction>
</comment>
<evidence type="ECO:0000256" key="11">
    <source>
        <dbReference type="NCBIfam" id="TIGR00665"/>
    </source>
</evidence>
<dbReference type="SUPFAM" id="SSF48024">
    <property type="entry name" value="N-terminal domain of DnaB helicase"/>
    <property type="match status" value="1"/>
</dbReference>
<proteinExistence type="inferred from homology"/>
<dbReference type="RefSeq" id="WP_091908048.1">
    <property type="nucleotide sequence ID" value="NZ_FNLO01000005.1"/>
</dbReference>
<keyword evidence="6 12" id="KW-0347">Helicase</keyword>
<dbReference type="InterPro" id="IPR016136">
    <property type="entry name" value="DNA_helicase_N/primase_C"/>
</dbReference>
<dbReference type="Pfam" id="PF03796">
    <property type="entry name" value="DnaB_C"/>
    <property type="match status" value="1"/>
</dbReference>
<dbReference type="InterPro" id="IPR036185">
    <property type="entry name" value="DNA_heli_DnaB-like_N_sf"/>
</dbReference>
<dbReference type="InterPro" id="IPR007694">
    <property type="entry name" value="DNA_helicase_DnaB-like_C"/>
</dbReference>
<evidence type="ECO:0000259" key="13">
    <source>
        <dbReference type="PROSITE" id="PS51199"/>
    </source>
</evidence>
<keyword evidence="8 12" id="KW-0238">DNA-binding</keyword>
<dbReference type="SMART" id="SM00382">
    <property type="entry name" value="AAA"/>
    <property type="match status" value="1"/>
</dbReference>
<organism evidence="14 15">
    <name type="scientific">Chitinasiproducens palmae</name>
    <dbReference type="NCBI Taxonomy" id="1770053"/>
    <lineage>
        <taxon>Bacteria</taxon>
        <taxon>Pseudomonadati</taxon>
        <taxon>Pseudomonadota</taxon>
        <taxon>Betaproteobacteria</taxon>
        <taxon>Burkholderiales</taxon>
        <taxon>Burkholderiaceae</taxon>
        <taxon>Chitinasiproducens</taxon>
    </lineage>
</organism>
<dbReference type="AlphaFoldDB" id="A0A1H2PPT2"/>
<dbReference type="PANTHER" id="PTHR30153">
    <property type="entry name" value="REPLICATIVE DNA HELICASE DNAB"/>
    <property type="match status" value="1"/>
</dbReference>
<dbReference type="GO" id="GO:0003677">
    <property type="term" value="F:DNA binding"/>
    <property type="evidence" value="ECO:0007669"/>
    <property type="project" value="UniProtKB-UniRule"/>
</dbReference>
<keyword evidence="2 12" id="KW-0639">Primosome</keyword>
<dbReference type="GO" id="GO:0006269">
    <property type="term" value="P:DNA replication, synthesis of primer"/>
    <property type="evidence" value="ECO:0007669"/>
    <property type="project" value="UniProtKB-UniRule"/>
</dbReference>
<evidence type="ECO:0000256" key="9">
    <source>
        <dbReference type="ARBA" id="ARBA00023235"/>
    </source>
</evidence>
<evidence type="ECO:0000256" key="5">
    <source>
        <dbReference type="ARBA" id="ARBA00022801"/>
    </source>
</evidence>
<evidence type="ECO:0000256" key="1">
    <source>
        <dbReference type="ARBA" id="ARBA00008428"/>
    </source>
</evidence>
<feature type="domain" description="SF4 helicase" evidence="13">
    <location>
        <begin position="185"/>
        <end position="450"/>
    </location>
</feature>
<evidence type="ECO:0000313" key="15">
    <source>
        <dbReference type="Proteomes" id="UP000243719"/>
    </source>
</evidence>
<dbReference type="GO" id="GO:0005829">
    <property type="term" value="C:cytosol"/>
    <property type="evidence" value="ECO:0007669"/>
    <property type="project" value="TreeGrafter"/>
</dbReference>
<keyword evidence="15" id="KW-1185">Reference proteome</keyword>
<dbReference type="NCBIfam" id="TIGR00665">
    <property type="entry name" value="DnaB"/>
    <property type="match status" value="1"/>
</dbReference>
<dbReference type="Pfam" id="PF00772">
    <property type="entry name" value="DnaB"/>
    <property type="match status" value="1"/>
</dbReference>
<keyword evidence="3 12" id="KW-0235">DNA replication</keyword>
<dbReference type="GO" id="GO:1990077">
    <property type="term" value="C:primosome complex"/>
    <property type="evidence" value="ECO:0007669"/>
    <property type="project" value="UniProtKB-UniRule"/>
</dbReference>
<evidence type="ECO:0000256" key="10">
    <source>
        <dbReference type="ARBA" id="ARBA00048954"/>
    </source>
</evidence>
<keyword evidence="4 12" id="KW-0547">Nucleotide-binding</keyword>
<dbReference type="Gene3D" id="3.40.50.300">
    <property type="entry name" value="P-loop containing nucleotide triphosphate hydrolases"/>
    <property type="match status" value="1"/>
</dbReference>
<evidence type="ECO:0000256" key="4">
    <source>
        <dbReference type="ARBA" id="ARBA00022741"/>
    </source>
</evidence>
<dbReference type="Proteomes" id="UP000243719">
    <property type="component" value="Unassembled WGS sequence"/>
</dbReference>
<evidence type="ECO:0000256" key="8">
    <source>
        <dbReference type="ARBA" id="ARBA00023125"/>
    </source>
</evidence>
<dbReference type="PANTHER" id="PTHR30153:SF2">
    <property type="entry name" value="REPLICATIVE DNA HELICASE"/>
    <property type="match status" value="1"/>
</dbReference>
<comment type="similarity">
    <text evidence="1 12">Belongs to the helicase family. DnaB subfamily.</text>
</comment>
<keyword evidence="9" id="KW-0413">Isomerase</keyword>
<dbReference type="InterPro" id="IPR007692">
    <property type="entry name" value="DNA_helicase_DnaB"/>
</dbReference>
<evidence type="ECO:0000256" key="12">
    <source>
        <dbReference type="RuleBase" id="RU362085"/>
    </source>
</evidence>
<dbReference type="InterPro" id="IPR003593">
    <property type="entry name" value="AAA+_ATPase"/>
</dbReference>
<sequence length="452" mass="49375">MAQKGPTEARLLTQAIELEQSLLGALLIDNEAYADVAELVRESDFATADTKRVFAAISHLIDNGIIADPVTVSDYIASRGDVVEQCLAYVNSLVQATGSAAAATRYAEGVRNRSLLREASRLCRASADAAMNPAGRTANDVIDSILASVSELADKACPATSKDSAFNAVMCRVVEHVDAAAQRENKNEPLGTSTGYCDLDRKLDGLHGGELVIVAGRPSMGKTSFAMNVAEFIAIERRKNVAIFSIEMPAEQLATRTLASYSRVPLQRLRTGARDDDWPHITHAVQRVNGAPLHIFDEPGVTPSKVRARVRKLQRDHGKLGLIVIDYLQIMDPDKPHDIRAIEISEMSKALKRIARDFDVPVIALSQLNRDLEKRPNKRPVMADIRESGAIEQDADVILFVYRDEVYNPDSQDAGTAEIIIGKQRNGPIGTVRLAFNGPLTKFENFTDPSVH</sequence>